<name>A0A6P8EJA7_CLUHA</name>
<feature type="compositionally biased region" description="Acidic residues" evidence="1">
    <location>
        <begin position="43"/>
        <end position="56"/>
    </location>
</feature>
<dbReference type="KEGG" id="char:116218454"/>
<keyword evidence="3" id="KW-0732">Signal</keyword>
<dbReference type="PANTHER" id="PTHR36526">
    <property type="entry name" value="TRANSMEMBRANE PROTEIN 154"/>
    <property type="match status" value="1"/>
</dbReference>
<accession>A0A6P8EJA7</accession>
<dbReference type="AlphaFoldDB" id="A0A6P8EJA7"/>
<dbReference type="RefSeq" id="XP_031416118.1">
    <property type="nucleotide sequence ID" value="XM_031560258.2"/>
</dbReference>
<feature type="transmembrane region" description="Helical" evidence="2">
    <location>
        <begin position="122"/>
        <end position="143"/>
    </location>
</feature>
<keyword evidence="2 5" id="KW-0812">Transmembrane</keyword>
<dbReference type="Proteomes" id="UP000515152">
    <property type="component" value="Chromosome 22"/>
</dbReference>
<feature type="region of interest" description="Disordered" evidence="1">
    <location>
        <begin position="43"/>
        <end position="110"/>
    </location>
</feature>
<organism evidence="4 5">
    <name type="scientific">Clupea harengus</name>
    <name type="common">Atlantic herring</name>
    <dbReference type="NCBI Taxonomy" id="7950"/>
    <lineage>
        <taxon>Eukaryota</taxon>
        <taxon>Metazoa</taxon>
        <taxon>Chordata</taxon>
        <taxon>Craniata</taxon>
        <taxon>Vertebrata</taxon>
        <taxon>Euteleostomi</taxon>
        <taxon>Actinopterygii</taxon>
        <taxon>Neopterygii</taxon>
        <taxon>Teleostei</taxon>
        <taxon>Clupei</taxon>
        <taxon>Clupeiformes</taxon>
        <taxon>Clupeoidei</taxon>
        <taxon>Clupeidae</taxon>
        <taxon>Clupea</taxon>
    </lineage>
</organism>
<keyword evidence="4" id="KW-1185">Reference proteome</keyword>
<keyword evidence="2" id="KW-1133">Transmembrane helix</keyword>
<proteinExistence type="predicted"/>
<evidence type="ECO:0000256" key="1">
    <source>
        <dbReference type="SAM" id="MobiDB-lite"/>
    </source>
</evidence>
<keyword evidence="2" id="KW-0472">Membrane</keyword>
<gene>
    <name evidence="5" type="primary">tmem154</name>
</gene>
<reference evidence="5" key="1">
    <citation type="submission" date="2025-08" db="UniProtKB">
        <authorList>
            <consortium name="RefSeq"/>
        </authorList>
    </citation>
    <scope>IDENTIFICATION</scope>
</reference>
<dbReference type="PANTHER" id="PTHR36526:SF1">
    <property type="entry name" value="TRANSMEMBRANE PROTEIN 154"/>
    <property type="match status" value="1"/>
</dbReference>
<dbReference type="CTD" id="201799"/>
<protein>
    <submittedName>
        <fullName evidence="5">Transmembrane protein 154</fullName>
    </submittedName>
</protein>
<feature type="chain" id="PRO_5027626014" evidence="3">
    <location>
        <begin position="40"/>
        <end position="209"/>
    </location>
</feature>
<dbReference type="GeneID" id="116218454"/>
<dbReference type="InterPro" id="IPR053087">
    <property type="entry name" value="TMEM154-like"/>
</dbReference>
<evidence type="ECO:0000313" key="5">
    <source>
        <dbReference type="RefSeq" id="XP_031416118.1"/>
    </source>
</evidence>
<evidence type="ECO:0000256" key="2">
    <source>
        <dbReference type="SAM" id="Phobius"/>
    </source>
</evidence>
<sequence length="209" mass="22821">MSTASVCNDQQHQDHWEMTPARTLLLLALTASLAGRVHCQELEDESTVDDVADEGQTEAPETERTQQPATTVDDLGEDEETIESSSGWQQGSEREFEPAEPTEEDSGDRTEMTLVESLSPTIIIIPLVLVLIIICMVVAGVMISRRLRSKASGSVSVQHDAYLDACEGEKVPMPMFEDDVPSVLELEMEDLEKWMVKDGGGSNLTSGPA</sequence>
<evidence type="ECO:0000313" key="4">
    <source>
        <dbReference type="Proteomes" id="UP000515152"/>
    </source>
</evidence>
<evidence type="ECO:0000256" key="3">
    <source>
        <dbReference type="SAM" id="SignalP"/>
    </source>
</evidence>
<dbReference type="InterPro" id="IPR028064">
    <property type="entry name" value="TMEM154"/>
</dbReference>
<dbReference type="OrthoDB" id="9451445at2759"/>
<dbReference type="Pfam" id="PF15102">
    <property type="entry name" value="TMEM154"/>
    <property type="match status" value="1"/>
</dbReference>
<feature type="signal peptide" evidence="3">
    <location>
        <begin position="1"/>
        <end position="39"/>
    </location>
</feature>